<organism evidence="2 3">
    <name type="scientific">Clostridium vincentii</name>
    <dbReference type="NCBI Taxonomy" id="52704"/>
    <lineage>
        <taxon>Bacteria</taxon>
        <taxon>Bacillati</taxon>
        <taxon>Bacillota</taxon>
        <taxon>Clostridia</taxon>
        <taxon>Eubacteriales</taxon>
        <taxon>Clostridiaceae</taxon>
        <taxon>Clostridium</taxon>
    </lineage>
</organism>
<evidence type="ECO:0000313" key="3">
    <source>
        <dbReference type="Proteomes" id="UP000239471"/>
    </source>
</evidence>
<keyword evidence="3" id="KW-1185">Reference proteome</keyword>
<keyword evidence="1" id="KW-0812">Transmembrane</keyword>
<dbReference type="RefSeq" id="WP_170065695.1">
    <property type="nucleotide sequence ID" value="NZ_PVXQ01000047.1"/>
</dbReference>
<dbReference type="Proteomes" id="UP000239471">
    <property type="component" value="Unassembled WGS sequence"/>
</dbReference>
<dbReference type="AlphaFoldDB" id="A0A2T0B8W4"/>
<name>A0A2T0B8W4_9CLOT</name>
<sequence>MRGKIIATFSIILIIILAIMVLLMNNKEITNDKIPLIFIGVILILAIIFIGLIIKKK</sequence>
<proteinExistence type="predicted"/>
<evidence type="ECO:0000313" key="2">
    <source>
        <dbReference type="EMBL" id="PRR80305.1"/>
    </source>
</evidence>
<accession>A0A2T0B8W4</accession>
<comment type="caution">
    <text evidence="2">The sequence shown here is derived from an EMBL/GenBank/DDBJ whole genome shotgun (WGS) entry which is preliminary data.</text>
</comment>
<dbReference type="EMBL" id="PVXQ01000047">
    <property type="protein sequence ID" value="PRR80305.1"/>
    <property type="molecule type" value="Genomic_DNA"/>
</dbReference>
<evidence type="ECO:0000256" key="1">
    <source>
        <dbReference type="SAM" id="Phobius"/>
    </source>
</evidence>
<gene>
    <name evidence="2" type="ORF">CLVI_30950</name>
</gene>
<keyword evidence="1" id="KW-0472">Membrane</keyword>
<feature type="transmembrane region" description="Helical" evidence="1">
    <location>
        <begin position="36"/>
        <end position="54"/>
    </location>
</feature>
<protein>
    <submittedName>
        <fullName evidence="2">Uncharacterized protein</fullName>
    </submittedName>
</protein>
<reference evidence="2 3" key="1">
    <citation type="submission" date="2018-03" db="EMBL/GenBank/DDBJ databases">
        <title>Genome sequence of Clostridium vincentii DSM 10228.</title>
        <authorList>
            <person name="Poehlein A."/>
            <person name="Daniel R."/>
        </authorList>
    </citation>
    <scope>NUCLEOTIDE SEQUENCE [LARGE SCALE GENOMIC DNA]</scope>
    <source>
        <strain evidence="2 3">DSM 10228</strain>
    </source>
</reference>
<keyword evidence="1" id="KW-1133">Transmembrane helix</keyword>
<feature type="transmembrane region" description="Helical" evidence="1">
    <location>
        <begin position="5"/>
        <end position="24"/>
    </location>
</feature>